<reference evidence="5 6" key="1">
    <citation type="submission" date="2023-07" db="EMBL/GenBank/DDBJ databases">
        <title>Comparative genomics of wheat-associated soil bacteria to identify genetic determinants of phenazine resistance.</title>
        <authorList>
            <person name="Mouncey N."/>
        </authorList>
    </citation>
    <scope>NUCLEOTIDE SEQUENCE [LARGE SCALE GENOMIC DNA]</scope>
    <source>
        <strain evidence="5 6">W2I7</strain>
    </source>
</reference>
<dbReference type="EMBL" id="JAUSXK010000001">
    <property type="protein sequence ID" value="MDQ0643715.1"/>
    <property type="molecule type" value="Genomic_DNA"/>
</dbReference>
<keyword evidence="4" id="KW-0119">Carbohydrate metabolism</keyword>
<comment type="similarity">
    <text evidence="1 4">Belongs to the metallo-dependent hydrolases superfamily. NagA family.</text>
</comment>
<keyword evidence="3 4" id="KW-0378">Hydrolase</keyword>
<dbReference type="PANTHER" id="PTHR11113:SF14">
    <property type="entry name" value="N-ACETYLGLUCOSAMINE-6-PHOSPHATE DEACETYLASE"/>
    <property type="match status" value="1"/>
</dbReference>
<proteinExistence type="inferred from homology"/>
<evidence type="ECO:0000313" key="6">
    <source>
        <dbReference type="Proteomes" id="UP001239085"/>
    </source>
</evidence>
<dbReference type="EC" id="3.5.1.25" evidence="5"/>
<dbReference type="Proteomes" id="UP001239085">
    <property type="component" value="Unassembled WGS sequence"/>
</dbReference>
<keyword evidence="2" id="KW-0479">Metal-binding</keyword>
<evidence type="ECO:0000256" key="1">
    <source>
        <dbReference type="ARBA" id="ARBA00010716"/>
    </source>
</evidence>
<dbReference type="Gene3D" id="2.30.40.10">
    <property type="entry name" value="Urease, subunit C, domain 1"/>
    <property type="match status" value="1"/>
</dbReference>
<evidence type="ECO:0000256" key="3">
    <source>
        <dbReference type="ARBA" id="ARBA00022801"/>
    </source>
</evidence>
<dbReference type="InterPro" id="IPR003764">
    <property type="entry name" value="GlcNAc_6-P_deAcase"/>
</dbReference>
<keyword evidence="6" id="KW-1185">Reference proteome</keyword>
<dbReference type="PIRSF" id="PIRSF038994">
    <property type="entry name" value="NagA"/>
    <property type="match status" value="1"/>
</dbReference>
<dbReference type="GO" id="GO:0008448">
    <property type="term" value="F:N-acetylglucosamine-6-phosphate deacetylase activity"/>
    <property type="evidence" value="ECO:0007669"/>
    <property type="project" value="UniProtKB-EC"/>
</dbReference>
<organism evidence="5 6">
    <name type="scientific">Microbacterium murale</name>
    <dbReference type="NCBI Taxonomy" id="1081040"/>
    <lineage>
        <taxon>Bacteria</taxon>
        <taxon>Bacillati</taxon>
        <taxon>Actinomycetota</taxon>
        <taxon>Actinomycetes</taxon>
        <taxon>Micrococcales</taxon>
        <taxon>Microbacteriaceae</taxon>
        <taxon>Microbacterium</taxon>
    </lineage>
</organism>
<comment type="caution">
    <text evidence="5">The sequence shown here is derived from an EMBL/GenBank/DDBJ whole genome shotgun (WGS) entry which is preliminary data.</text>
</comment>
<name>A0ABU0P8Q2_9MICO</name>
<sequence>MAVTTLVGRSVSTGGGIAVDVEGDRITGISDCAVDPGAPWIVPGFVDLQVNGFAGHDVNAVMPDAEAIGEITRELGARGVTTWVPTVITGTEAQICARLDAVTAAVQSDPVVAAAVPFVHVEGPFLSEFDGPRGVHDRSAVRPIDASEVARWATHGRIGYVTLSPHDDATHEQIAEIVASGIAVAVGHTHAGPDQIRRAVDAGATLSTHLGNGIFSELPRHPNAIWAQLAEDRLRCGLIGDGHHLPADAFTAMARALGPDRAFLVSDAVELAGAAPGRYRTPVGGEVELTPDGKLEYSDTGLLAGSAASLADCVEWVTTATPIGLAGAVMMATRVPGMIIRELTGGAHDAGRIVPGARADLVFLDDFGRAIETFRGTDG</sequence>
<evidence type="ECO:0000256" key="2">
    <source>
        <dbReference type="ARBA" id="ARBA00022723"/>
    </source>
</evidence>
<dbReference type="PANTHER" id="PTHR11113">
    <property type="entry name" value="N-ACETYLGLUCOSAMINE-6-PHOSPHATE DEACETYLASE"/>
    <property type="match status" value="1"/>
</dbReference>
<protein>
    <submittedName>
        <fullName evidence="5">N-acetylglucosamine-6-phosphate deacetylase</fullName>
        <ecNumber evidence="5">3.5.1.25</ecNumber>
    </submittedName>
</protein>
<evidence type="ECO:0000313" key="5">
    <source>
        <dbReference type="EMBL" id="MDQ0643715.1"/>
    </source>
</evidence>
<dbReference type="RefSeq" id="WP_307360711.1">
    <property type="nucleotide sequence ID" value="NZ_JAUSXK010000001.1"/>
</dbReference>
<dbReference type="SUPFAM" id="SSF51556">
    <property type="entry name" value="Metallo-dependent hydrolases"/>
    <property type="match status" value="1"/>
</dbReference>
<accession>A0ABU0P8Q2</accession>
<evidence type="ECO:0000256" key="4">
    <source>
        <dbReference type="PIRNR" id="PIRNR038994"/>
    </source>
</evidence>
<dbReference type="InterPro" id="IPR011059">
    <property type="entry name" value="Metal-dep_hydrolase_composite"/>
</dbReference>
<gene>
    <name evidence="5" type="ORF">QFZ46_001875</name>
</gene>
<dbReference type="InterPro" id="IPR032466">
    <property type="entry name" value="Metal_Hydrolase"/>
</dbReference>
<dbReference type="Gene3D" id="3.20.20.140">
    <property type="entry name" value="Metal-dependent hydrolases"/>
    <property type="match status" value="1"/>
</dbReference>